<dbReference type="RefSeq" id="WP_121098747.1">
    <property type="nucleotide sequence ID" value="NZ_RBII01000001.1"/>
</dbReference>
<dbReference type="InterPro" id="IPR003115">
    <property type="entry name" value="ParB_N"/>
</dbReference>
<dbReference type="SUPFAM" id="SSF110849">
    <property type="entry name" value="ParB/Sulfiredoxin"/>
    <property type="match status" value="1"/>
</dbReference>
<dbReference type="OrthoDB" id="9816381at2"/>
<feature type="domain" description="ParB-like N-terminal" evidence="1">
    <location>
        <begin position="4"/>
        <end position="79"/>
    </location>
</feature>
<evidence type="ECO:0000313" key="2">
    <source>
        <dbReference type="EMBL" id="RKQ70930.1"/>
    </source>
</evidence>
<keyword evidence="3" id="KW-1185">Reference proteome</keyword>
<dbReference type="InParanoid" id="A0A420WIT4"/>
<dbReference type="InterPro" id="IPR036086">
    <property type="entry name" value="ParB/Sulfiredoxin_sf"/>
</dbReference>
<dbReference type="SMART" id="SM00470">
    <property type="entry name" value="ParB"/>
    <property type="match status" value="1"/>
</dbReference>
<comment type="caution">
    <text evidence="2">The sequence shown here is derived from an EMBL/GenBank/DDBJ whole genome shotgun (WGS) entry which is preliminary data.</text>
</comment>
<evidence type="ECO:0000259" key="1">
    <source>
        <dbReference type="SMART" id="SM00470"/>
    </source>
</evidence>
<dbReference type="Gene3D" id="3.90.1530.30">
    <property type="match status" value="1"/>
</dbReference>
<evidence type="ECO:0000313" key="3">
    <source>
        <dbReference type="Proteomes" id="UP000282211"/>
    </source>
</evidence>
<proteinExistence type="predicted"/>
<dbReference type="Proteomes" id="UP000282211">
    <property type="component" value="Unassembled WGS sequence"/>
</dbReference>
<dbReference type="EMBL" id="RBII01000001">
    <property type="protein sequence ID" value="RKQ70930.1"/>
    <property type="molecule type" value="Genomic_DNA"/>
</dbReference>
<protein>
    <submittedName>
        <fullName evidence="2">ParB-like nuclease family protein</fullName>
    </submittedName>
</protein>
<organism evidence="2 3">
    <name type="scientific">Litorimonas taeanensis</name>
    <dbReference type="NCBI Taxonomy" id="568099"/>
    <lineage>
        <taxon>Bacteria</taxon>
        <taxon>Pseudomonadati</taxon>
        <taxon>Pseudomonadota</taxon>
        <taxon>Alphaproteobacteria</taxon>
        <taxon>Maricaulales</taxon>
        <taxon>Robiginitomaculaceae</taxon>
    </lineage>
</organism>
<dbReference type="AlphaFoldDB" id="A0A420WIT4"/>
<reference evidence="2 3" key="1">
    <citation type="submission" date="2018-10" db="EMBL/GenBank/DDBJ databases">
        <title>Genomic Encyclopedia of Type Strains, Phase IV (KMG-IV): sequencing the most valuable type-strain genomes for metagenomic binning, comparative biology and taxonomic classification.</title>
        <authorList>
            <person name="Goeker M."/>
        </authorList>
    </citation>
    <scope>NUCLEOTIDE SEQUENCE [LARGE SCALE GENOMIC DNA]</scope>
    <source>
        <strain evidence="2 3">DSM 22008</strain>
    </source>
</reference>
<name>A0A420WIT4_9PROT</name>
<gene>
    <name evidence="2" type="ORF">DES40_0235</name>
</gene>
<sequence length="81" mass="9330">MRIVDIPLDKIYVPAAKKKTLDLEKVETLAEDILENGLQRPIYVRLGKDRYVLQEGLHRVEAMKLLGETLIEGHIVQAQRH</sequence>
<accession>A0A420WIT4</accession>
<dbReference type="Pfam" id="PF02195">
    <property type="entry name" value="ParB_N"/>
    <property type="match status" value="1"/>
</dbReference>